<keyword evidence="3" id="KW-0997">Cell inner membrane</keyword>
<dbReference type="AlphaFoldDB" id="A0A6M3ZVI8"/>
<dbReference type="GO" id="GO:0005886">
    <property type="term" value="C:plasma membrane"/>
    <property type="evidence" value="ECO:0007669"/>
    <property type="project" value="UniProtKB-SubCell"/>
</dbReference>
<dbReference type="RefSeq" id="WP_017452276.1">
    <property type="nucleotide sequence ID" value="NZ_CP008956.1"/>
</dbReference>
<evidence type="ECO:0000256" key="6">
    <source>
        <dbReference type="ARBA" id="ARBA00023315"/>
    </source>
</evidence>
<keyword evidence="2" id="KW-1003">Cell membrane</keyword>
<keyword evidence="7" id="KW-0812">Transmembrane</keyword>
<evidence type="ECO:0000256" key="7">
    <source>
        <dbReference type="SAM" id="Phobius"/>
    </source>
</evidence>
<feature type="transmembrane region" description="Helical" evidence="7">
    <location>
        <begin position="12"/>
        <end position="31"/>
    </location>
</feature>
<dbReference type="EMBL" id="CP008956">
    <property type="protein sequence ID" value="QJQ02689.1"/>
    <property type="molecule type" value="Genomic_DNA"/>
</dbReference>
<organism evidence="8 9">
    <name type="scientific">Herbaspirillum rubrisubalbicans Os34</name>
    <dbReference type="NCBI Taxonomy" id="1235827"/>
    <lineage>
        <taxon>Bacteria</taxon>
        <taxon>Pseudomonadati</taxon>
        <taxon>Pseudomonadota</taxon>
        <taxon>Betaproteobacteria</taxon>
        <taxon>Burkholderiales</taxon>
        <taxon>Oxalobacteraceae</taxon>
        <taxon>Herbaspirillum</taxon>
    </lineage>
</organism>
<dbReference type="Pfam" id="PF03279">
    <property type="entry name" value="Lip_A_acyltrans"/>
    <property type="match status" value="1"/>
</dbReference>
<dbReference type="GO" id="GO:0009247">
    <property type="term" value="P:glycolipid biosynthetic process"/>
    <property type="evidence" value="ECO:0007669"/>
    <property type="project" value="UniProtKB-ARBA"/>
</dbReference>
<evidence type="ECO:0000256" key="2">
    <source>
        <dbReference type="ARBA" id="ARBA00022475"/>
    </source>
</evidence>
<evidence type="ECO:0000313" key="8">
    <source>
        <dbReference type="EMBL" id="QJQ02689.1"/>
    </source>
</evidence>
<keyword evidence="7" id="KW-1133">Transmembrane helix</keyword>
<protein>
    <submittedName>
        <fullName evidence="8">Acyltransferase</fullName>
    </submittedName>
</protein>
<keyword evidence="4 8" id="KW-0808">Transferase</keyword>
<dbReference type="PANTHER" id="PTHR30606">
    <property type="entry name" value="LIPID A BIOSYNTHESIS LAUROYL ACYLTRANSFERASE"/>
    <property type="match status" value="1"/>
</dbReference>
<dbReference type="GO" id="GO:0016746">
    <property type="term" value="F:acyltransferase activity"/>
    <property type="evidence" value="ECO:0007669"/>
    <property type="project" value="UniProtKB-KW"/>
</dbReference>
<keyword evidence="5 7" id="KW-0472">Membrane</keyword>
<dbReference type="PANTHER" id="PTHR30606:SF9">
    <property type="entry name" value="LIPID A BIOSYNTHESIS LAUROYLTRANSFERASE"/>
    <property type="match status" value="1"/>
</dbReference>
<comment type="subcellular location">
    <subcellularLocation>
        <location evidence="1">Cell inner membrane</location>
    </subcellularLocation>
</comment>
<dbReference type="Proteomes" id="UP000501648">
    <property type="component" value="Chromosome"/>
</dbReference>
<evidence type="ECO:0000256" key="5">
    <source>
        <dbReference type="ARBA" id="ARBA00023136"/>
    </source>
</evidence>
<dbReference type="InterPro" id="IPR014548">
    <property type="entry name" value="Ac_Trasf"/>
</dbReference>
<name>A0A6M3ZVI8_9BURK</name>
<evidence type="ECO:0000256" key="3">
    <source>
        <dbReference type="ARBA" id="ARBA00022519"/>
    </source>
</evidence>
<dbReference type="PIRSF" id="PIRSF028561">
    <property type="entry name" value="Ac_Trasf"/>
    <property type="match status" value="1"/>
</dbReference>
<dbReference type="InterPro" id="IPR004960">
    <property type="entry name" value="LipA_acyltrans"/>
</dbReference>
<evidence type="ECO:0000256" key="1">
    <source>
        <dbReference type="ARBA" id="ARBA00004533"/>
    </source>
</evidence>
<sequence length="322" mass="35924">MKPSQSQRARHWAQINEVSFVAGMRLLFAVYRLLGRLPFRLMLYPVLCWYLAANGRARQASREFLAQVRNYDPALPLRTGLVGVFLHFAAFGESLLDKMLLWGGLFPIKNVHLLGSQHISEAIAAGTGGLIICTHLGNLELCRVIGRQHPALKLTVLVHTRHAQAFNQMLAQLDPGSQLNLLQVTEMSPATAMMLAEKVAQGEFVVIAGDRVPVSPQPRVAQASFLGRRAPFPIGPYVLAALLQCPVYLMFSRRTASGAEVAFEAFRQQISLPRKQREQVLAELAGDYAARLQAHCLQAPYQWFNFYDFWADSALDEHHASH</sequence>
<proteinExistence type="predicted"/>
<accession>A0A6M3ZVI8</accession>
<dbReference type="CDD" id="cd07984">
    <property type="entry name" value="LPLAT_LABLAT-like"/>
    <property type="match status" value="1"/>
</dbReference>
<keyword evidence="6 8" id="KW-0012">Acyltransferase</keyword>
<reference evidence="8 9" key="1">
    <citation type="journal article" date="2012" name="J. Bacteriol.">
        <title>Genome sequence of the pathogenic Herbaspirillum seropedicae strain Os34, isolated from rice roots.</title>
        <authorList>
            <person name="Ye W."/>
            <person name="Ye S."/>
            <person name="Liu J."/>
            <person name="Chang S."/>
            <person name="Chen M."/>
            <person name="Zhu B."/>
            <person name="Guo L."/>
            <person name="An Q."/>
        </authorList>
    </citation>
    <scope>NUCLEOTIDE SEQUENCE [LARGE SCALE GENOMIC DNA]</scope>
    <source>
        <strain evidence="8 9">Os34</strain>
    </source>
</reference>
<evidence type="ECO:0000256" key="4">
    <source>
        <dbReference type="ARBA" id="ARBA00022679"/>
    </source>
</evidence>
<gene>
    <name evidence="8" type="ORF">C798_21425</name>
</gene>
<evidence type="ECO:0000313" key="9">
    <source>
        <dbReference type="Proteomes" id="UP000501648"/>
    </source>
</evidence>